<keyword evidence="1" id="KW-0444">Lipid biosynthesis</keyword>
<evidence type="ECO:0000313" key="4">
    <source>
        <dbReference type="EMBL" id="SHJ89463.1"/>
    </source>
</evidence>
<dbReference type="RefSeq" id="WP_073173130.1">
    <property type="nucleotide sequence ID" value="NZ_FQZE01000038.1"/>
</dbReference>
<dbReference type="AlphaFoldDB" id="A0A1M6N1F0"/>
<evidence type="ECO:0000256" key="2">
    <source>
        <dbReference type="ARBA" id="ARBA00022801"/>
    </source>
</evidence>
<dbReference type="Pfam" id="PF04336">
    <property type="entry name" value="ACP_PD"/>
    <property type="match status" value="1"/>
</dbReference>
<protein>
    <submittedName>
        <fullName evidence="4">Acyl carrier protein phosphodiesterase</fullName>
    </submittedName>
</protein>
<organism evidence="4 5">
    <name type="scientific">Tangfeifania diversioriginum</name>
    <dbReference type="NCBI Taxonomy" id="1168035"/>
    <lineage>
        <taxon>Bacteria</taxon>
        <taxon>Pseudomonadati</taxon>
        <taxon>Bacteroidota</taxon>
        <taxon>Bacteroidia</taxon>
        <taxon>Marinilabiliales</taxon>
        <taxon>Prolixibacteraceae</taxon>
        <taxon>Tangfeifania</taxon>
    </lineage>
</organism>
<evidence type="ECO:0000256" key="1">
    <source>
        <dbReference type="ARBA" id="ARBA00022516"/>
    </source>
</evidence>
<dbReference type="Proteomes" id="UP000184050">
    <property type="component" value="Unassembled WGS sequence"/>
</dbReference>
<proteinExistence type="predicted"/>
<evidence type="ECO:0000256" key="3">
    <source>
        <dbReference type="ARBA" id="ARBA00023098"/>
    </source>
</evidence>
<keyword evidence="3" id="KW-0443">Lipid metabolism</keyword>
<dbReference type="STRING" id="1168035.SAMN05444280_13817"/>
<dbReference type="GO" id="GO:0006633">
    <property type="term" value="P:fatty acid biosynthetic process"/>
    <property type="evidence" value="ECO:0007669"/>
    <property type="project" value="InterPro"/>
</dbReference>
<keyword evidence="5" id="KW-1185">Reference proteome</keyword>
<reference evidence="4 5" key="1">
    <citation type="submission" date="2016-11" db="EMBL/GenBank/DDBJ databases">
        <authorList>
            <person name="Jaros S."/>
            <person name="Januszkiewicz K."/>
            <person name="Wedrychowicz H."/>
        </authorList>
    </citation>
    <scope>NUCLEOTIDE SEQUENCE [LARGE SCALE GENOMIC DNA]</scope>
    <source>
        <strain evidence="4 5">DSM 27063</strain>
    </source>
</reference>
<dbReference type="GO" id="GO:0008770">
    <property type="term" value="F:[acyl-carrier-protein] phosphodiesterase activity"/>
    <property type="evidence" value="ECO:0007669"/>
    <property type="project" value="InterPro"/>
</dbReference>
<dbReference type="PANTHER" id="PTHR38764:SF1">
    <property type="entry name" value="ACYL CARRIER PROTEIN PHOSPHODIESTERASE"/>
    <property type="match status" value="1"/>
</dbReference>
<dbReference type="PIRSF" id="PIRSF011489">
    <property type="entry name" value="DUF479"/>
    <property type="match status" value="1"/>
</dbReference>
<gene>
    <name evidence="4" type="ORF">SAMN05444280_13817</name>
</gene>
<name>A0A1M6N1F0_9BACT</name>
<dbReference type="InterPro" id="IPR007431">
    <property type="entry name" value="ACP_PD"/>
</dbReference>
<accession>A0A1M6N1F0</accession>
<dbReference type="PANTHER" id="PTHR38764">
    <property type="entry name" value="ACYL CARRIER PROTEIN PHOSPHODIESTERASE"/>
    <property type="match status" value="1"/>
</dbReference>
<evidence type="ECO:0000313" key="5">
    <source>
        <dbReference type="Proteomes" id="UP000184050"/>
    </source>
</evidence>
<dbReference type="EMBL" id="FQZE01000038">
    <property type="protein sequence ID" value="SHJ89463.1"/>
    <property type="molecule type" value="Genomic_DNA"/>
</dbReference>
<keyword evidence="2" id="KW-0378">Hydrolase</keyword>
<sequence>MNYLAHLYLSGEDDKLLTGNFIGDYVKGKNYLNYPGKIREGILLHRRIDTFTDQHPRFREVKKLLREEFGLYSGIITDLFYDHFLARNWDHYSTYPLRSYTNKAHSALLTHFFYLPARVKGFLPVLIKNKRLESYARPEGIRQSLEIMSRYTSLPENATQAMDTLELNFNFMQENFTAFMLEMIEYVEKDFGVEIKKPGFVVTP</sequence>